<dbReference type="EMBL" id="RBKT01000001">
    <property type="protein sequence ID" value="RKR85833.1"/>
    <property type="molecule type" value="Genomic_DNA"/>
</dbReference>
<dbReference type="Gene3D" id="1.10.490.110">
    <property type="entry name" value="Uncharacterized conserved protein DUF2267"/>
    <property type="match status" value="1"/>
</dbReference>
<dbReference type="OrthoDB" id="952780at2"/>
<organism evidence="1 2">
    <name type="scientific">Micromonospora pisi</name>
    <dbReference type="NCBI Taxonomy" id="589240"/>
    <lineage>
        <taxon>Bacteria</taxon>
        <taxon>Bacillati</taxon>
        <taxon>Actinomycetota</taxon>
        <taxon>Actinomycetes</taxon>
        <taxon>Micromonosporales</taxon>
        <taxon>Micromonosporaceae</taxon>
        <taxon>Micromonospora</taxon>
    </lineage>
</organism>
<accession>A0A495JAI1</accession>
<dbReference type="Pfam" id="PF10025">
    <property type="entry name" value="DUF2267"/>
    <property type="match status" value="1"/>
</dbReference>
<dbReference type="InterPro" id="IPR038282">
    <property type="entry name" value="DUF2267_sf"/>
</dbReference>
<dbReference type="Proteomes" id="UP000277671">
    <property type="component" value="Unassembled WGS sequence"/>
</dbReference>
<gene>
    <name evidence="1" type="ORF">BDK92_0042</name>
</gene>
<keyword evidence="2" id="KW-1185">Reference proteome</keyword>
<name>A0A495JAI1_9ACTN</name>
<sequence length="134" mass="14718">MNYNTFIDMVAQRADVDPETAVDLSQSTLEVLADRLTSGEAIDLAAQLPQPLQALMQNPPDRAERFGVSEFVDRVAGRANVDPALARNGVRAVMTTVREAVTGGEFDEVMSQLPRDFRDMVEPSLMPGGRARKR</sequence>
<reference evidence="1 2" key="1">
    <citation type="submission" date="2018-10" db="EMBL/GenBank/DDBJ databases">
        <title>Sequencing the genomes of 1000 actinobacteria strains.</title>
        <authorList>
            <person name="Klenk H.-P."/>
        </authorList>
    </citation>
    <scope>NUCLEOTIDE SEQUENCE [LARGE SCALE GENOMIC DNA]</scope>
    <source>
        <strain evidence="1 2">DSM 45175</strain>
    </source>
</reference>
<dbReference type="RefSeq" id="WP_121153477.1">
    <property type="nucleotide sequence ID" value="NZ_RBKT01000001.1"/>
</dbReference>
<proteinExistence type="predicted"/>
<dbReference type="InterPro" id="IPR018727">
    <property type="entry name" value="DUF2267"/>
</dbReference>
<evidence type="ECO:0000313" key="1">
    <source>
        <dbReference type="EMBL" id="RKR85833.1"/>
    </source>
</evidence>
<evidence type="ECO:0000313" key="2">
    <source>
        <dbReference type="Proteomes" id="UP000277671"/>
    </source>
</evidence>
<dbReference type="AlphaFoldDB" id="A0A495JAI1"/>
<protein>
    <submittedName>
        <fullName evidence="1">Uncharacterized protein (DUF2267 family)</fullName>
    </submittedName>
</protein>
<comment type="caution">
    <text evidence="1">The sequence shown here is derived from an EMBL/GenBank/DDBJ whole genome shotgun (WGS) entry which is preliminary data.</text>
</comment>